<dbReference type="Pfam" id="PF13229">
    <property type="entry name" value="Beta_helix"/>
    <property type="match status" value="1"/>
</dbReference>
<proteinExistence type="predicted"/>
<dbReference type="SUPFAM" id="SSF51126">
    <property type="entry name" value="Pectin lyase-like"/>
    <property type="match status" value="1"/>
</dbReference>
<dbReference type="AlphaFoldDB" id="A0A645DTU4"/>
<feature type="domain" description="Right handed beta helix" evidence="1">
    <location>
        <begin position="149"/>
        <end position="313"/>
    </location>
</feature>
<evidence type="ECO:0000313" key="2">
    <source>
        <dbReference type="EMBL" id="MPM92013.1"/>
    </source>
</evidence>
<dbReference type="InterPro" id="IPR012334">
    <property type="entry name" value="Pectin_lyas_fold"/>
</dbReference>
<name>A0A645DTU4_9ZZZZ</name>
<dbReference type="EMBL" id="VSSQ01038998">
    <property type="protein sequence ID" value="MPM92013.1"/>
    <property type="molecule type" value="Genomic_DNA"/>
</dbReference>
<dbReference type="Gene3D" id="2.160.20.10">
    <property type="entry name" value="Single-stranded right-handed beta-helix, Pectin lyase-like"/>
    <property type="match status" value="1"/>
</dbReference>
<comment type="caution">
    <text evidence="2">The sequence shown here is derived from an EMBL/GenBank/DDBJ whole genome shotgun (WGS) entry which is preliminary data.</text>
</comment>
<dbReference type="EC" id="3.2.1.-" evidence="2"/>
<accession>A0A645DTU4</accession>
<keyword evidence="2" id="KW-0378">Hydrolase</keyword>
<dbReference type="InterPro" id="IPR011050">
    <property type="entry name" value="Pectin_lyase_fold/virulence"/>
</dbReference>
<gene>
    <name evidence="2" type="primary">glaB_4</name>
    <name evidence="2" type="ORF">SDC9_139147</name>
</gene>
<reference evidence="2" key="1">
    <citation type="submission" date="2019-08" db="EMBL/GenBank/DDBJ databases">
        <authorList>
            <person name="Kucharzyk K."/>
            <person name="Murdoch R.W."/>
            <person name="Higgins S."/>
            <person name="Loffler F."/>
        </authorList>
    </citation>
    <scope>NUCLEOTIDE SEQUENCE</scope>
</reference>
<evidence type="ECO:0000259" key="1">
    <source>
        <dbReference type="Pfam" id="PF13229"/>
    </source>
</evidence>
<dbReference type="GO" id="GO:0016798">
    <property type="term" value="F:hydrolase activity, acting on glycosyl bonds"/>
    <property type="evidence" value="ECO:0007669"/>
    <property type="project" value="UniProtKB-KW"/>
</dbReference>
<sequence>MYGELSENITMDNVSVTVNEAKGRVFSSLHDASHFRNCKGVIKVENCSHTGQGDDFINVHGCNIVIQNIVDAKTIEVNTSGRYALPGDEMWFLDQKLAQRGEVRVVESVDSIYHDSKHVGYRISFTVDLPKGTKINDFVENKTWTASLILRNCKILKKNRARGILVSTPKEVIIENNYFNTAGTAILIEGDIDHWFESGAVTNVKIRNNIFENCLTSGNANGNRGEWGDAVITITPSHRPMDIHTEPYHKNIVIQNNEFKVFDAPLVRARSVRNLQFIDNKIVKTEAYTPYTWQKSAFLLDGCREVLIRKNRIDEKYNTRDILIEHMRKADVKVDNDQKMKIDFVKGMKTYLN</sequence>
<dbReference type="InterPro" id="IPR039448">
    <property type="entry name" value="Beta_helix"/>
</dbReference>
<keyword evidence="2" id="KW-0326">Glycosidase</keyword>
<organism evidence="2">
    <name type="scientific">bioreactor metagenome</name>
    <dbReference type="NCBI Taxonomy" id="1076179"/>
    <lineage>
        <taxon>unclassified sequences</taxon>
        <taxon>metagenomes</taxon>
        <taxon>ecological metagenomes</taxon>
    </lineage>
</organism>
<protein>
    <submittedName>
        <fullName evidence="2">Alpha-1,3-galactosidase B</fullName>
        <ecNumber evidence="2">3.2.1.-</ecNumber>
    </submittedName>
</protein>